<dbReference type="RefSeq" id="WP_160735070.1">
    <property type="nucleotide sequence ID" value="NZ_WTYT01000001.1"/>
</dbReference>
<comment type="caution">
    <text evidence="6">The sequence shown here is derived from an EMBL/GenBank/DDBJ whole genome shotgun (WGS) entry which is preliminary data.</text>
</comment>
<evidence type="ECO:0000313" key="7">
    <source>
        <dbReference type="Proteomes" id="UP000438476"/>
    </source>
</evidence>
<dbReference type="PANTHER" id="PTHR23407">
    <property type="entry name" value="ATPASE INHIBITOR/5-FORMYLTETRAHYDROFOLATE CYCLO-LIGASE"/>
    <property type="match status" value="1"/>
</dbReference>
<keyword evidence="3 4" id="KW-0067">ATP-binding</keyword>
<comment type="catalytic activity">
    <reaction evidence="5">
        <text>(6S)-5-formyl-5,6,7,8-tetrahydrofolate + ATP = (6R)-5,10-methenyltetrahydrofolate + ADP + phosphate</text>
        <dbReference type="Rhea" id="RHEA:10488"/>
        <dbReference type="ChEBI" id="CHEBI:30616"/>
        <dbReference type="ChEBI" id="CHEBI:43474"/>
        <dbReference type="ChEBI" id="CHEBI:57455"/>
        <dbReference type="ChEBI" id="CHEBI:57457"/>
        <dbReference type="ChEBI" id="CHEBI:456216"/>
        <dbReference type="EC" id="6.3.3.2"/>
    </reaction>
</comment>
<accession>A0A6I4T168</accession>
<reference evidence="6 7" key="1">
    <citation type="submission" date="2019-12" db="EMBL/GenBank/DDBJ databases">
        <title>Genomic-based taxomic classification of the family Erythrobacteraceae.</title>
        <authorList>
            <person name="Xu L."/>
        </authorList>
    </citation>
    <scope>NUCLEOTIDE SEQUENCE [LARGE SCALE GENOMIC DNA]</scope>
    <source>
        <strain evidence="6 7">LMG 29518</strain>
    </source>
</reference>
<feature type="binding site" evidence="4">
    <location>
        <position position="57"/>
    </location>
    <ligand>
        <name>substrate</name>
    </ligand>
</feature>
<dbReference type="SUPFAM" id="SSF100950">
    <property type="entry name" value="NagB/RpiA/CoA transferase-like"/>
    <property type="match status" value="1"/>
</dbReference>
<dbReference type="Gene3D" id="3.40.50.10420">
    <property type="entry name" value="NagB/RpiA/CoA transferase-like"/>
    <property type="match status" value="1"/>
</dbReference>
<feature type="binding site" evidence="4">
    <location>
        <begin position="139"/>
        <end position="147"/>
    </location>
    <ligand>
        <name>ATP</name>
        <dbReference type="ChEBI" id="CHEBI:30616"/>
    </ligand>
</feature>
<evidence type="ECO:0000256" key="5">
    <source>
        <dbReference type="RuleBase" id="RU361279"/>
    </source>
</evidence>
<dbReference type="GO" id="GO:0046872">
    <property type="term" value="F:metal ion binding"/>
    <property type="evidence" value="ECO:0007669"/>
    <property type="project" value="UniProtKB-KW"/>
</dbReference>
<comment type="cofactor">
    <cofactor evidence="5">
        <name>Mg(2+)</name>
        <dbReference type="ChEBI" id="CHEBI:18420"/>
    </cofactor>
</comment>
<comment type="similarity">
    <text evidence="1 5">Belongs to the 5-formyltetrahydrofolate cyclo-ligase family.</text>
</comment>
<dbReference type="EMBL" id="WTYT01000001">
    <property type="protein sequence ID" value="MXO64666.1"/>
    <property type="molecule type" value="Genomic_DNA"/>
</dbReference>
<dbReference type="PIRSF" id="PIRSF006806">
    <property type="entry name" value="FTHF_cligase"/>
    <property type="match status" value="1"/>
</dbReference>
<gene>
    <name evidence="6" type="ORF">GRI91_02735</name>
</gene>
<dbReference type="GO" id="GO:0009396">
    <property type="term" value="P:folic acid-containing compound biosynthetic process"/>
    <property type="evidence" value="ECO:0007669"/>
    <property type="project" value="TreeGrafter"/>
</dbReference>
<dbReference type="GO" id="GO:0030272">
    <property type="term" value="F:5-formyltetrahydrofolate cyclo-ligase activity"/>
    <property type="evidence" value="ECO:0007669"/>
    <property type="project" value="UniProtKB-EC"/>
</dbReference>
<dbReference type="InterPro" id="IPR024185">
    <property type="entry name" value="FTHF_cligase-like_sf"/>
</dbReference>
<keyword evidence="7" id="KW-1185">Reference proteome</keyword>
<keyword evidence="5" id="KW-0460">Magnesium</keyword>
<dbReference type="AlphaFoldDB" id="A0A6I4T168"/>
<organism evidence="6 7">
    <name type="scientific">Altericroceibacterium endophyticum</name>
    <dbReference type="NCBI Taxonomy" id="1808508"/>
    <lineage>
        <taxon>Bacteria</taxon>
        <taxon>Pseudomonadati</taxon>
        <taxon>Pseudomonadota</taxon>
        <taxon>Alphaproteobacteria</taxon>
        <taxon>Sphingomonadales</taxon>
        <taxon>Erythrobacteraceae</taxon>
        <taxon>Altericroceibacterium</taxon>
    </lineage>
</organism>
<name>A0A6I4T168_9SPHN</name>
<keyword evidence="2 4" id="KW-0547">Nucleotide-binding</keyword>
<dbReference type="InterPro" id="IPR002698">
    <property type="entry name" value="FTHF_cligase"/>
</dbReference>
<feature type="binding site" evidence="4">
    <location>
        <begin position="9"/>
        <end position="13"/>
    </location>
    <ligand>
        <name>ATP</name>
        <dbReference type="ChEBI" id="CHEBI:30616"/>
    </ligand>
</feature>
<dbReference type="Proteomes" id="UP000438476">
    <property type="component" value="Unassembled WGS sequence"/>
</dbReference>
<keyword evidence="5" id="KW-0479">Metal-binding</keyword>
<dbReference type="GO" id="GO:0005524">
    <property type="term" value="F:ATP binding"/>
    <property type="evidence" value="ECO:0007669"/>
    <property type="project" value="UniProtKB-KW"/>
</dbReference>
<evidence type="ECO:0000256" key="1">
    <source>
        <dbReference type="ARBA" id="ARBA00010638"/>
    </source>
</evidence>
<dbReference type="GO" id="GO:0035999">
    <property type="term" value="P:tetrahydrofolate interconversion"/>
    <property type="evidence" value="ECO:0007669"/>
    <property type="project" value="TreeGrafter"/>
</dbReference>
<sequence length="194" mass="21308">MSASPKDRKQALRKELREARKAHDAALPTSIRALILNRPPAPLLDLVPEGATIGLYVAVAGEAPTAGYARYFYDQGHPLALPAFTDRSAPMEFRSWDNPYVEEALEEGPFGPQPSGDQPIVVPDILITPLVGFTERGERMGQGAGHYDTWLQSHPQVTTIGLAWDIQKVDMLPLEPHDVPLTAIVTPSRFYGPF</sequence>
<dbReference type="OrthoDB" id="9801938at2"/>
<dbReference type="EC" id="6.3.3.2" evidence="5"/>
<dbReference type="InterPro" id="IPR037171">
    <property type="entry name" value="NagB/RpiA_transferase-like"/>
</dbReference>
<evidence type="ECO:0000313" key="6">
    <source>
        <dbReference type="EMBL" id="MXO64666.1"/>
    </source>
</evidence>
<protein>
    <recommendedName>
        <fullName evidence="5">5-formyltetrahydrofolate cyclo-ligase</fullName>
        <ecNumber evidence="5">6.3.3.2</ecNumber>
    </recommendedName>
</protein>
<evidence type="ECO:0000256" key="2">
    <source>
        <dbReference type="ARBA" id="ARBA00022741"/>
    </source>
</evidence>
<dbReference type="Pfam" id="PF01812">
    <property type="entry name" value="5-FTHF_cyc-lig"/>
    <property type="match status" value="1"/>
</dbReference>
<dbReference type="PANTHER" id="PTHR23407:SF1">
    <property type="entry name" value="5-FORMYLTETRAHYDROFOLATE CYCLO-LIGASE"/>
    <property type="match status" value="1"/>
</dbReference>
<keyword evidence="6" id="KW-0436">Ligase</keyword>
<dbReference type="NCBIfam" id="TIGR02727">
    <property type="entry name" value="MTHFS_bact"/>
    <property type="match status" value="1"/>
</dbReference>
<evidence type="ECO:0000256" key="3">
    <source>
        <dbReference type="ARBA" id="ARBA00022840"/>
    </source>
</evidence>
<proteinExistence type="inferred from homology"/>
<evidence type="ECO:0000256" key="4">
    <source>
        <dbReference type="PIRSR" id="PIRSR006806-1"/>
    </source>
</evidence>
<feature type="binding site" evidence="4">
    <location>
        <position position="62"/>
    </location>
    <ligand>
        <name>substrate</name>
    </ligand>
</feature>